<protein>
    <submittedName>
        <fullName evidence="4">Phosphopantetheine-binding protein</fullName>
    </submittedName>
</protein>
<dbReference type="SMART" id="SM01294">
    <property type="entry name" value="PKS_PP_betabranch"/>
    <property type="match status" value="1"/>
</dbReference>
<evidence type="ECO:0000313" key="4">
    <source>
        <dbReference type="EMBL" id="AMB86699.1"/>
    </source>
</evidence>
<dbReference type="InterPro" id="IPR009081">
    <property type="entry name" value="PP-bd_ACP"/>
</dbReference>
<dbReference type="GO" id="GO:0031177">
    <property type="term" value="F:phosphopantetheine binding"/>
    <property type="evidence" value="ECO:0007669"/>
    <property type="project" value="InterPro"/>
</dbReference>
<dbReference type="EMBL" id="CP014135">
    <property type="protein sequence ID" value="AMB86699.1"/>
    <property type="molecule type" value="Genomic_DNA"/>
</dbReference>
<organism evidence="4 5">
    <name type="scientific">Pseudomonas agarici</name>
    <dbReference type="NCBI Taxonomy" id="46677"/>
    <lineage>
        <taxon>Bacteria</taxon>
        <taxon>Pseudomonadati</taxon>
        <taxon>Pseudomonadota</taxon>
        <taxon>Gammaproteobacteria</taxon>
        <taxon>Pseudomonadales</taxon>
        <taxon>Pseudomonadaceae</taxon>
        <taxon>Pseudomonas</taxon>
    </lineage>
</organism>
<dbReference type="RefSeq" id="WP_060783242.1">
    <property type="nucleotide sequence ID" value="NZ_CP014135.1"/>
</dbReference>
<dbReference type="AlphaFoldDB" id="A0A0X1T499"/>
<dbReference type="InterPro" id="IPR036736">
    <property type="entry name" value="ACP-like_sf"/>
</dbReference>
<keyword evidence="5" id="KW-1185">Reference proteome</keyword>
<accession>A0A0X1T499</accession>
<reference evidence="4 5" key="1">
    <citation type="submission" date="2016-01" db="EMBL/GenBank/DDBJ databases">
        <authorList>
            <person name="McClelland M."/>
            <person name="Jain A."/>
            <person name="Saraogi P."/>
            <person name="Mendelson R."/>
            <person name="Westerman R."/>
            <person name="SanMiguel P."/>
            <person name="Csonka L."/>
        </authorList>
    </citation>
    <scope>NUCLEOTIDE SEQUENCE [LARGE SCALE GENOMIC DNA]</scope>
    <source>
        <strain evidence="4 5">NCPPB 2472</strain>
    </source>
</reference>
<dbReference type="Pfam" id="PF00550">
    <property type="entry name" value="PP-binding"/>
    <property type="match status" value="1"/>
</dbReference>
<dbReference type="Gene3D" id="1.10.1200.10">
    <property type="entry name" value="ACP-like"/>
    <property type="match status" value="1"/>
</dbReference>
<dbReference type="SMART" id="SM00823">
    <property type="entry name" value="PKS_PP"/>
    <property type="match status" value="1"/>
</dbReference>
<dbReference type="PROSITE" id="PS50075">
    <property type="entry name" value="CARRIER"/>
    <property type="match status" value="1"/>
</dbReference>
<name>A0A0X1T499_PSEAA</name>
<feature type="domain" description="Carrier" evidence="3">
    <location>
        <begin position="9"/>
        <end position="86"/>
    </location>
</feature>
<dbReference type="KEGG" id="pagb:AWM79_15870"/>
<dbReference type="STRING" id="46677.AWM79_15870"/>
<dbReference type="InterPro" id="IPR020806">
    <property type="entry name" value="PKS_PP-bd"/>
</dbReference>
<keyword evidence="1" id="KW-0596">Phosphopantetheine</keyword>
<evidence type="ECO:0000256" key="2">
    <source>
        <dbReference type="ARBA" id="ARBA00022553"/>
    </source>
</evidence>
<evidence type="ECO:0000313" key="5">
    <source>
        <dbReference type="Proteomes" id="UP000063229"/>
    </source>
</evidence>
<gene>
    <name evidence="4" type="ORF">AWM79_15870</name>
</gene>
<keyword evidence="2" id="KW-0597">Phosphoprotein</keyword>
<evidence type="ECO:0000259" key="3">
    <source>
        <dbReference type="PROSITE" id="PS50075"/>
    </source>
</evidence>
<sequence length="91" mass="9994">MAVYESISIEKDTIVQWCKNQIGELLNAPGINIDENKDFSELGLDSSLAVSLLIEIEQKFGIEISAEELFDNPNIAAVTGLIIDGDRKAKK</sequence>
<dbReference type="SUPFAM" id="SSF47336">
    <property type="entry name" value="ACP-like"/>
    <property type="match status" value="1"/>
</dbReference>
<evidence type="ECO:0000256" key="1">
    <source>
        <dbReference type="ARBA" id="ARBA00022450"/>
    </source>
</evidence>
<proteinExistence type="predicted"/>
<dbReference type="Proteomes" id="UP000063229">
    <property type="component" value="Chromosome"/>
</dbReference>